<gene>
    <name evidence="1" type="ORF">PECUL_23A055026</name>
</gene>
<evidence type="ECO:0000313" key="1">
    <source>
        <dbReference type="EMBL" id="CAH2315404.1"/>
    </source>
</evidence>
<feature type="non-terminal residue" evidence="1">
    <location>
        <position position="92"/>
    </location>
</feature>
<protein>
    <submittedName>
        <fullName evidence="1">Uncharacterized protein</fullName>
    </submittedName>
</protein>
<dbReference type="EMBL" id="OW240920">
    <property type="protein sequence ID" value="CAH2315404.1"/>
    <property type="molecule type" value="Genomic_DNA"/>
</dbReference>
<evidence type="ECO:0000313" key="2">
    <source>
        <dbReference type="Proteomes" id="UP001295444"/>
    </source>
</evidence>
<sequence>MNGSKLYINGSGVQKEGHYIDAEEKTMTPVTSPHVHAVDSMHLIGGALHVLHLCFFVRNIGFCEKSEDISMLADEKGSRASDCNDGVSAQKT</sequence>
<dbReference type="AlphaFoldDB" id="A0AAD1SZC8"/>
<organism evidence="1 2">
    <name type="scientific">Pelobates cultripes</name>
    <name type="common">Western spadefoot toad</name>
    <dbReference type="NCBI Taxonomy" id="61616"/>
    <lineage>
        <taxon>Eukaryota</taxon>
        <taxon>Metazoa</taxon>
        <taxon>Chordata</taxon>
        <taxon>Craniata</taxon>
        <taxon>Vertebrata</taxon>
        <taxon>Euteleostomi</taxon>
        <taxon>Amphibia</taxon>
        <taxon>Batrachia</taxon>
        <taxon>Anura</taxon>
        <taxon>Pelobatoidea</taxon>
        <taxon>Pelobatidae</taxon>
        <taxon>Pelobates</taxon>
    </lineage>
</organism>
<name>A0AAD1SZC8_PELCU</name>
<proteinExistence type="predicted"/>
<dbReference type="Proteomes" id="UP001295444">
    <property type="component" value="Chromosome 09"/>
</dbReference>
<keyword evidence="2" id="KW-1185">Reference proteome</keyword>
<accession>A0AAD1SZC8</accession>
<reference evidence="1" key="1">
    <citation type="submission" date="2022-03" db="EMBL/GenBank/DDBJ databases">
        <authorList>
            <person name="Alioto T."/>
            <person name="Alioto T."/>
            <person name="Gomez Garrido J."/>
        </authorList>
    </citation>
    <scope>NUCLEOTIDE SEQUENCE</scope>
</reference>